<name>A0A8S1A1B3_ARCPL</name>
<dbReference type="Gene3D" id="3.80.10.10">
    <property type="entry name" value="Ribonuclease Inhibitor"/>
    <property type="match status" value="1"/>
</dbReference>
<evidence type="ECO:0000313" key="2">
    <source>
        <dbReference type="EMBL" id="CAB3238525.1"/>
    </source>
</evidence>
<evidence type="ECO:0000313" key="4">
    <source>
        <dbReference type="Proteomes" id="UP000494256"/>
    </source>
</evidence>
<evidence type="ECO:0008006" key="5">
    <source>
        <dbReference type="Google" id="ProtNLM"/>
    </source>
</evidence>
<gene>
    <name evidence="1" type="ORF">APLA_LOCUS5209</name>
    <name evidence="2" type="ORF">APLA_LOCUS8273</name>
</gene>
<evidence type="ECO:0000313" key="1">
    <source>
        <dbReference type="EMBL" id="CAB3233353.1"/>
    </source>
</evidence>
<dbReference type="AlphaFoldDB" id="A0A8S1A1B3"/>
<keyword evidence="3" id="KW-1185">Reference proteome</keyword>
<dbReference type="Proteomes" id="UP000494106">
    <property type="component" value="Unassembled WGS sequence"/>
</dbReference>
<dbReference type="EMBL" id="CADEBD010000306">
    <property type="protein sequence ID" value="CAB3238525.1"/>
    <property type="molecule type" value="Genomic_DNA"/>
</dbReference>
<dbReference type="SUPFAM" id="SSF52058">
    <property type="entry name" value="L domain-like"/>
    <property type="match status" value="1"/>
</dbReference>
<protein>
    <recommendedName>
        <fullName evidence="5">Mitochondrial ATP synthase regulatory component factor B</fullName>
    </recommendedName>
</protein>
<dbReference type="EMBL" id="CADEBC010000479">
    <property type="protein sequence ID" value="CAB3233353.1"/>
    <property type="molecule type" value="Genomic_DNA"/>
</dbReference>
<dbReference type="InterPro" id="IPR032675">
    <property type="entry name" value="LRR_dom_sf"/>
</dbReference>
<accession>A0A8S1A1B3</accession>
<organism evidence="2 4">
    <name type="scientific">Arctia plantaginis</name>
    <name type="common">Wood tiger moth</name>
    <name type="synonym">Phalaena plantaginis</name>
    <dbReference type="NCBI Taxonomy" id="874455"/>
    <lineage>
        <taxon>Eukaryota</taxon>
        <taxon>Metazoa</taxon>
        <taxon>Ecdysozoa</taxon>
        <taxon>Arthropoda</taxon>
        <taxon>Hexapoda</taxon>
        <taxon>Insecta</taxon>
        <taxon>Pterygota</taxon>
        <taxon>Neoptera</taxon>
        <taxon>Endopterygota</taxon>
        <taxon>Lepidoptera</taxon>
        <taxon>Glossata</taxon>
        <taxon>Ditrysia</taxon>
        <taxon>Noctuoidea</taxon>
        <taxon>Erebidae</taxon>
        <taxon>Arctiinae</taxon>
        <taxon>Arctia</taxon>
    </lineage>
</organism>
<comment type="caution">
    <text evidence="2">The sequence shown here is derived from an EMBL/GenBank/DDBJ whole genome shotgun (WGS) entry which is preliminary data.</text>
</comment>
<proteinExistence type="predicted"/>
<dbReference type="Proteomes" id="UP000494256">
    <property type="component" value="Unassembled WGS sequence"/>
</dbReference>
<sequence>MSLTLKICKNYPPLSPLYAIARNYCEKTIYQRDEEGEKPRKVHGKVYEDWRKPWINREGEFRSKLSVFVEKNPNPDILYALSTLPNLKLKTAKSWWSNLKKLQEIENQKYLTDRVATLGSNLAAIHFFTYRQAAVRLRGSNNWIYGDATTLKLPNQYEDGWHVEAVDCTNFHHNGIRFEGLQNLSNLNFLKWLCIKNSKHVDVWCLDRIAGQNGDSLEYLDISGCNLCVGSIFALRRMTALKLLVITDPGENLSVQAALSILEEEKPNLLIKVLDQVT</sequence>
<evidence type="ECO:0000313" key="3">
    <source>
        <dbReference type="Proteomes" id="UP000494106"/>
    </source>
</evidence>
<dbReference type="OrthoDB" id="1708588at2759"/>
<reference evidence="3 4" key="1">
    <citation type="submission" date="2020-04" db="EMBL/GenBank/DDBJ databases">
        <authorList>
            <person name="Wallbank WR R."/>
            <person name="Pardo Diaz C."/>
            <person name="Kozak K."/>
            <person name="Martin S."/>
            <person name="Jiggins C."/>
            <person name="Moest M."/>
            <person name="Warren A I."/>
            <person name="Byers J.R.P. K."/>
            <person name="Montejo-Kovacevich G."/>
            <person name="Yen C E."/>
        </authorList>
    </citation>
    <scope>NUCLEOTIDE SEQUENCE [LARGE SCALE GENOMIC DNA]</scope>
</reference>